<dbReference type="Proteomes" id="UP000001887">
    <property type="component" value="Chromosome"/>
</dbReference>
<evidence type="ECO:0000313" key="7">
    <source>
        <dbReference type="Proteomes" id="UP000001887"/>
    </source>
</evidence>
<feature type="binding site" evidence="5">
    <location>
        <position position="69"/>
    </location>
    <ligand>
        <name>a divalent metal cation</name>
        <dbReference type="ChEBI" id="CHEBI:60240"/>
        <label>1</label>
    </ligand>
</feature>
<dbReference type="PANTHER" id="PTHR13799:SF14">
    <property type="entry name" value="GTP CYCLOHYDROLASE 1 TYPE 2 HOMOLOG"/>
    <property type="match status" value="1"/>
</dbReference>
<dbReference type="EMBL" id="CP001848">
    <property type="protein sequence ID" value="ADB15527.1"/>
    <property type="molecule type" value="Genomic_DNA"/>
</dbReference>
<comment type="similarity">
    <text evidence="1">Belongs to the GTP cyclohydrolase I type 2/NIF3 family.</text>
</comment>
<feature type="binding site" evidence="5">
    <location>
        <position position="229"/>
    </location>
    <ligand>
        <name>a divalent metal cation</name>
        <dbReference type="ChEBI" id="CHEBI:60240"/>
        <label>1</label>
    </ligand>
</feature>
<accession>D2R6E9</accession>
<protein>
    <recommendedName>
        <fullName evidence="3">GTP cyclohydrolase 1 type 2 homolog</fullName>
    </recommendedName>
</protein>
<evidence type="ECO:0000256" key="5">
    <source>
        <dbReference type="PIRSR" id="PIRSR602678-1"/>
    </source>
</evidence>
<evidence type="ECO:0000256" key="3">
    <source>
        <dbReference type="ARBA" id="ARBA00022112"/>
    </source>
</evidence>
<dbReference type="Gene3D" id="3.40.1390.30">
    <property type="entry name" value="NIF3 (NGG1p interacting factor 3)-like"/>
    <property type="match status" value="2"/>
</dbReference>
<dbReference type="KEGG" id="psl:Psta_0842"/>
<dbReference type="eggNOG" id="COG0327">
    <property type="taxonomic scope" value="Bacteria"/>
</dbReference>
<feature type="binding site" evidence="5">
    <location>
        <position position="108"/>
    </location>
    <ligand>
        <name>a divalent metal cation</name>
        <dbReference type="ChEBI" id="CHEBI:60240"/>
        <label>1</label>
    </ligand>
</feature>
<dbReference type="AlphaFoldDB" id="D2R6E9"/>
<evidence type="ECO:0000256" key="1">
    <source>
        <dbReference type="ARBA" id="ARBA00006964"/>
    </source>
</evidence>
<dbReference type="OrthoDB" id="9792792at2"/>
<gene>
    <name evidence="6" type="ordered locus">Psta_0842</name>
</gene>
<organism evidence="6 7">
    <name type="scientific">Pirellula staleyi (strain ATCC 27377 / DSM 6068 / ICPB 4128)</name>
    <name type="common">Pirella staleyi</name>
    <dbReference type="NCBI Taxonomy" id="530564"/>
    <lineage>
        <taxon>Bacteria</taxon>
        <taxon>Pseudomonadati</taxon>
        <taxon>Planctomycetota</taxon>
        <taxon>Planctomycetia</taxon>
        <taxon>Pirellulales</taxon>
        <taxon>Pirellulaceae</taxon>
        <taxon>Pirellula</taxon>
    </lineage>
</organism>
<dbReference type="InterPro" id="IPR002678">
    <property type="entry name" value="DUF34/NIF3"/>
</dbReference>
<dbReference type="GO" id="GO:0046872">
    <property type="term" value="F:metal ion binding"/>
    <property type="evidence" value="ECO:0007669"/>
    <property type="project" value="UniProtKB-KW"/>
</dbReference>
<sequence>MSDHPLSLQDLCLYLEALAPTGLAESWDNVGLLMGDRAQPIARVMTCLTITPASAAEAIERQADLVIAHHPLPFRALKRITTDDTVGSLLWNLARHGVAIYSPHTALDSAQQGINAEWSARLELTSSQPLVPQTADPLLGAGRSGSLATTETLAQFITRVKRAVKIEHVAYVGQLAQAITRVAIACGSAGDFLPIALRAKCDALVTGEVNFHTALEAEARGIALVLVGHYASERFALETLATQLQSQFRSLEIWASTHEHDPIAFV</sequence>
<proteinExistence type="inferred from homology"/>
<name>D2R6E9_PIRSD</name>
<feature type="binding site" evidence="5">
    <location>
        <position position="70"/>
    </location>
    <ligand>
        <name>a divalent metal cation</name>
        <dbReference type="ChEBI" id="CHEBI:60240"/>
        <label>1</label>
    </ligand>
</feature>
<evidence type="ECO:0000256" key="2">
    <source>
        <dbReference type="ARBA" id="ARBA00011643"/>
    </source>
</evidence>
<dbReference type="Pfam" id="PF01784">
    <property type="entry name" value="DUF34_NIF3"/>
    <property type="match status" value="1"/>
</dbReference>
<dbReference type="HOGENOM" id="CLU_037423_2_0_0"/>
<dbReference type="SUPFAM" id="SSF102705">
    <property type="entry name" value="NIF3 (NGG1p interacting factor 3)-like"/>
    <property type="match status" value="1"/>
</dbReference>
<feature type="binding site" evidence="5">
    <location>
        <position position="233"/>
    </location>
    <ligand>
        <name>a divalent metal cation</name>
        <dbReference type="ChEBI" id="CHEBI:60240"/>
        <label>1</label>
    </ligand>
</feature>
<comment type="subunit">
    <text evidence="2">Homohexamer.</text>
</comment>
<dbReference type="PANTHER" id="PTHR13799">
    <property type="entry name" value="NGG1 INTERACTING FACTOR 3"/>
    <property type="match status" value="1"/>
</dbReference>
<evidence type="ECO:0000256" key="4">
    <source>
        <dbReference type="ARBA" id="ARBA00022723"/>
    </source>
</evidence>
<keyword evidence="4 5" id="KW-0479">Metal-binding</keyword>
<evidence type="ECO:0000313" key="6">
    <source>
        <dbReference type="EMBL" id="ADB15527.1"/>
    </source>
</evidence>
<dbReference type="InterPro" id="IPR036069">
    <property type="entry name" value="DUF34/NIF3_sf"/>
</dbReference>
<dbReference type="GO" id="GO:0005737">
    <property type="term" value="C:cytoplasm"/>
    <property type="evidence" value="ECO:0007669"/>
    <property type="project" value="TreeGrafter"/>
</dbReference>
<keyword evidence="7" id="KW-1185">Reference proteome</keyword>
<dbReference type="FunFam" id="3.40.1390.30:FF:000001">
    <property type="entry name" value="GTP cyclohydrolase 1 type 2"/>
    <property type="match status" value="1"/>
</dbReference>
<reference evidence="6 7" key="1">
    <citation type="journal article" date="2009" name="Stand. Genomic Sci.">
        <title>Complete genome sequence of Pirellula staleyi type strain (ATCC 27377).</title>
        <authorList>
            <person name="Clum A."/>
            <person name="Tindall B.J."/>
            <person name="Sikorski J."/>
            <person name="Ivanova N."/>
            <person name="Mavrommatis K."/>
            <person name="Lucas S."/>
            <person name="Glavina del Rio T."/>
            <person name="Nolan M."/>
            <person name="Chen F."/>
            <person name="Tice H."/>
            <person name="Pitluck S."/>
            <person name="Cheng J.F."/>
            <person name="Chertkov O."/>
            <person name="Brettin T."/>
            <person name="Han C."/>
            <person name="Detter J.C."/>
            <person name="Kuske C."/>
            <person name="Bruce D."/>
            <person name="Goodwin L."/>
            <person name="Ovchinikova G."/>
            <person name="Pati A."/>
            <person name="Mikhailova N."/>
            <person name="Chen A."/>
            <person name="Palaniappan K."/>
            <person name="Land M."/>
            <person name="Hauser L."/>
            <person name="Chang Y.J."/>
            <person name="Jeffries C.D."/>
            <person name="Chain P."/>
            <person name="Rohde M."/>
            <person name="Goker M."/>
            <person name="Bristow J."/>
            <person name="Eisen J.A."/>
            <person name="Markowitz V."/>
            <person name="Hugenholtz P."/>
            <person name="Kyrpides N.C."/>
            <person name="Klenk H.P."/>
            <person name="Lapidus A."/>
        </authorList>
    </citation>
    <scope>NUCLEOTIDE SEQUENCE [LARGE SCALE GENOMIC DNA]</scope>
    <source>
        <strain evidence="7">ATCC 27377 / DSM 6068 / ICPB 4128</strain>
    </source>
</reference>
<dbReference type="NCBIfam" id="TIGR00486">
    <property type="entry name" value="YbgI_SA1388"/>
    <property type="match status" value="1"/>
</dbReference>
<dbReference type="STRING" id="530564.Psta_0842"/>